<sequence length="251" mass="28984">MSNQRISETELILPALYEMVQNGGTVTTSELIVKLTDIMKPEGQDMEIISGRNDTYFSQKVRNLKSHDTLSRNGYATYNNGSFTITERGQNYVMKNSENIDYLFSQCFDYADIKEGFTKVIENEGNTLIPEIIEEGALSVRSSIVRERSRMLRQAAIDHFSHKGSIYCDCCNFEFRQFYGTEYGTSCIEMHHMRPIYQYQRAGEQKTIDEALKNLLPVCPNCHRVIHRNHITVQQLPEFKKNIETIRLLGI</sequence>
<comment type="caution">
    <text evidence="1">The sequence shown here is derived from an EMBL/GenBank/DDBJ whole genome shotgun (WGS) entry which is preliminary data.</text>
</comment>
<keyword evidence="2" id="KW-1185">Reference proteome</keyword>
<name>E7RRK0_9BACT</name>
<dbReference type="HOGENOM" id="CLU_1106367_0_0_10"/>
<dbReference type="CDD" id="cd00085">
    <property type="entry name" value="HNHc"/>
    <property type="match status" value="1"/>
</dbReference>
<gene>
    <name evidence="1" type="ORF">HMPREF0663_11801</name>
</gene>
<dbReference type="Proteomes" id="UP000005580">
    <property type="component" value="Unassembled WGS sequence"/>
</dbReference>
<accession>E7RRK0</accession>
<evidence type="ECO:0000313" key="2">
    <source>
        <dbReference type="Proteomes" id="UP000005580"/>
    </source>
</evidence>
<protein>
    <submittedName>
        <fullName evidence="1">Uncharacterized protein</fullName>
    </submittedName>
</protein>
<evidence type="ECO:0000313" key="1">
    <source>
        <dbReference type="EMBL" id="EFZ36888.1"/>
    </source>
</evidence>
<dbReference type="EMBL" id="AEPE02000005">
    <property type="protein sequence ID" value="EFZ36888.1"/>
    <property type="molecule type" value="Genomic_DNA"/>
</dbReference>
<dbReference type="InterPro" id="IPR003615">
    <property type="entry name" value="HNH_nuc"/>
</dbReference>
<dbReference type="RefSeq" id="WP_004369974.1">
    <property type="nucleotide sequence ID" value="NZ_GL833119.1"/>
</dbReference>
<proteinExistence type="predicted"/>
<reference evidence="1" key="1">
    <citation type="submission" date="2011-01" db="EMBL/GenBank/DDBJ databases">
        <authorList>
            <person name="Muzny D."/>
            <person name="Qin X."/>
            <person name="Buhay C."/>
            <person name="Dugan-Rocha S."/>
            <person name="Ding Y."/>
            <person name="Chen G."/>
            <person name="Hawes A."/>
            <person name="Holder M."/>
            <person name="Jhangiani S."/>
            <person name="Johnson A."/>
            <person name="Khan Z."/>
            <person name="Li Z."/>
            <person name="Liu W."/>
            <person name="Liu X."/>
            <person name="Perez L."/>
            <person name="Shen H."/>
            <person name="Wang Q."/>
            <person name="Watt J."/>
            <person name="Xi L."/>
            <person name="Xin Y."/>
            <person name="Zhou J."/>
            <person name="Deng J."/>
            <person name="Jiang H."/>
            <person name="Liu Y."/>
            <person name="Qu J."/>
            <person name="Song X.-Z."/>
            <person name="Zhang L."/>
            <person name="Villasana D."/>
            <person name="Johnson A."/>
            <person name="Liu J."/>
            <person name="Liyanage D."/>
            <person name="Lorensuhewa L."/>
            <person name="Robinson T."/>
            <person name="Song A."/>
            <person name="Song B.-B."/>
            <person name="Dinh H."/>
            <person name="Thornton R."/>
            <person name="Coyle M."/>
            <person name="Francisco L."/>
            <person name="Jackson L."/>
            <person name="Javaid M."/>
            <person name="Korchina V."/>
            <person name="Kovar C."/>
            <person name="Mata R."/>
            <person name="Mathew T."/>
            <person name="Ngo R."/>
            <person name="Nguyen L."/>
            <person name="Nguyen N."/>
            <person name="Okwuonu G."/>
            <person name="Ongeri F."/>
            <person name="Pham C."/>
            <person name="Simmons D."/>
            <person name="Wilczek-Boney K."/>
            <person name="Hale W."/>
            <person name="Jakkamsetti A."/>
            <person name="Pham P."/>
            <person name="Ruth R."/>
            <person name="San Lucas F."/>
            <person name="Warren J."/>
            <person name="Zhang J."/>
            <person name="Zhao Z."/>
            <person name="Zhou C."/>
            <person name="Zhu D."/>
            <person name="Lee S."/>
            <person name="Bess C."/>
            <person name="Blankenburg K."/>
            <person name="Forbes L."/>
            <person name="Fu Q."/>
            <person name="Gubbala S."/>
            <person name="Hirani K."/>
            <person name="Jayaseelan J.C."/>
            <person name="Lara F."/>
            <person name="Munidasa M."/>
            <person name="Palculict T."/>
            <person name="Patil S."/>
            <person name="Pu L.-L."/>
            <person name="Saada N."/>
            <person name="Tang L."/>
            <person name="Weissenberger G."/>
            <person name="Zhu Y."/>
            <person name="Hemphill L."/>
            <person name="Shang Y."/>
            <person name="Youmans B."/>
            <person name="Ayvaz T."/>
            <person name="Ross M."/>
            <person name="Santibanez J."/>
            <person name="Aqrawi P."/>
            <person name="Gross S."/>
            <person name="Joshi V."/>
            <person name="Fowler G."/>
            <person name="Nazareth L."/>
            <person name="Reid J."/>
            <person name="Worley K."/>
            <person name="Petrosino J."/>
            <person name="Highlander S."/>
            <person name="Gibbs R."/>
        </authorList>
    </citation>
    <scope>NUCLEOTIDE SEQUENCE [LARGE SCALE GENOMIC DNA]</scope>
    <source>
        <strain evidence="1">ATCC 33269</strain>
    </source>
</reference>
<dbReference type="STRING" id="28134.SAMN05444288_1437"/>
<dbReference type="AlphaFoldDB" id="E7RRK0"/>
<dbReference type="eggNOG" id="COG3183">
    <property type="taxonomic scope" value="Bacteria"/>
</dbReference>
<organism evidence="1 2">
    <name type="scientific">Hoylesella oralis ATCC 33269</name>
    <dbReference type="NCBI Taxonomy" id="873533"/>
    <lineage>
        <taxon>Bacteria</taxon>
        <taxon>Pseudomonadati</taxon>
        <taxon>Bacteroidota</taxon>
        <taxon>Bacteroidia</taxon>
        <taxon>Bacteroidales</taxon>
        <taxon>Prevotellaceae</taxon>
        <taxon>Hoylesella</taxon>
    </lineage>
</organism>